<protein>
    <submittedName>
        <fullName evidence="1">Uncharacterized protein</fullName>
    </submittedName>
</protein>
<evidence type="ECO:0000313" key="2">
    <source>
        <dbReference type="Proteomes" id="UP001281447"/>
    </source>
</evidence>
<organism evidence="1 2">
    <name type="scientific">Tigheibacillus halophilus</name>
    <dbReference type="NCBI Taxonomy" id="361280"/>
    <lineage>
        <taxon>Bacteria</taxon>
        <taxon>Bacillati</taxon>
        <taxon>Bacillota</taxon>
        <taxon>Bacilli</taxon>
        <taxon>Bacillales</taxon>
        <taxon>Bacillaceae</taxon>
        <taxon>Tigheibacillus</taxon>
    </lineage>
</organism>
<comment type="caution">
    <text evidence="1">The sequence shown here is derived from an EMBL/GenBank/DDBJ whole genome shotgun (WGS) entry which is preliminary data.</text>
</comment>
<accession>A0ABU5C698</accession>
<gene>
    <name evidence="1" type="ORF">RWE15_10780</name>
</gene>
<dbReference type="EMBL" id="JAWDIP010000003">
    <property type="protein sequence ID" value="MDY0394853.1"/>
    <property type="molecule type" value="Genomic_DNA"/>
</dbReference>
<reference evidence="1 2" key="1">
    <citation type="submission" date="2023-10" db="EMBL/GenBank/DDBJ databases">
        <title>Virgibacillus halophilus 5B73C genome.</title>
        <authorList>
            <person name="Miliotis G."/>
            <person name="Sengupta P."/>
            <person name="Hameed A."/>
            <person name="Chuvochina M."/>
            <person name="Mcdonagh F."/>
            <person name="Simpson A.C."/>
            <person name="Singh N.K."/>
            <person name="Rekha P.D."/>
            <person name="Raman K."/>
            <person name="Hugenholtz P."/>
            <person name="Venkateswaran K."/>
        </authorList>
    </citation>
    <scope>NUCLEOTIDE SEQUENCE [LARGE SCALE GENOMIC DNA]</scope>
    <source>
        <strain evidence="1 2">5B73C</strain>
    </source>
</reference>
<sequence length="55" mass="5824">MSQIEIIGLGAGDIDQLPLGIYKKIAPCKRGGLGANIGPSSNYGTGKRRHNIFLI</sequence>
<name>A0ABU5C698_9BACI</name>
<dbReference type="Proteomes" id="UP001281447">
    <property type="component" value="Unassembled WGS sequence"/>
</dbReference>
<keyword evidence="2" id="KW-1185">Reference proteome</keyword>
<proteinExistence type="predicted"/>
<evidence type="ECO:0000313" key="1">
    <source>
        <dbReference type="EMBL" id="MDY0394853.1"/>
    </source>
</evidence>